<evidence type="ECO:0000313" key="2">
    <source>
        <dbReference type="Proteomes" id="UP000037432"/>
    </source>
</evidence>
<reference evidence="1 2" key="1">
    <citation type="submission" date="2015-06" db="EMBL/GenBank/DDBJ databases">
        <authorList>
            <person name="Ju K.-S."/>
            <person name="Doroghazi J.R."/>
            <person name="Metcalf W.W."/>
        </authorList>
    </citation>
    <scope>NUCLEOTIDE SEQUENCE [LARGE SCALE GENOMIC DNA]</scope>
    <source>
        <strain evidence="1 2">NRRL 3414</strain>
    </source>
</reference>
<evidence type="ECO:0000313" key="1">
    <source>
        <dbReference type="EMBL" id="KMS70643.1"/>
    </source>
</evidence>
<name>A0A0J7Z633_STRVR</name>
<protein>
    <submittedName>
        <fullName evidence="1">Uncharacterized protein</fullName>
    </submittedName>
</protein>
<dbReference type="AlphaFoldDB" id="A0A0J7Z633"/>
<sequence length="94" mass="10495">MLQDVVDCFVEQASDATSFTTGKKLVDLTPVTTNLLDRPRVGTLKHLLEFFQRVIDELSLGLRPPRVRNAGVIHDLGLGQVFVTGHFLNSSLYR</sequence>
<dbReference type="EMBL" id="LFNT01000046">
    <property type="protein sequence ID" value="KMS70643.1"/>
    <property type="molecule type" value="Genomic_DNA"/>
</dbReference>
<proteinExistence type="predicted"/>
<gene>
    <name evidence="1" type="ORF">ACM01_30660</name>
</gene>
<comment type="caution">
    <text evidence="1">The sequence shown here is derived from an EMBL/GenBank/DDBJ whole genome shotgun (WGS) entry which is preliminary data.</text>
</comment>
<organism evidence="1 2">
    <name type="scientific">Streptomyces viridochromogenes</name>
    <dbReference type="NCBI Taxonomy" id="1938"/>
    <lineage>
        <taxon>Bacteria</taxon>
        <taxon>Bacillati</taxon>
        <taxon>Actinomycetota</taxon>
        <taxon>Actinomycetes</taxon>
        <taxon>Kitasatosporales</taxon>
        <taxon>Streptomycetaceae</taxon>
        <taxon>Streptomyces</taxon>
    </lineage>
</organism>
<accession>A0A0J7Z633</accession>
<dbReference type="Proteomes" id="UP000037432">
    <property type="component" value="Unassembled WGS sequence"/>
</dbReference>